<dbReference type="InterPro" id="IPR011989">
    <property type="entry name" value="ARM-like"/>
</dbReference>
<dbReference type="Gene3D" id="1.25.10.10">
    <property type="entry name" value="Leucine-rich Repeat Variant"/>
    <property type="match status" value="1"/>
</dbReference>
<keyword evidence="1" id="KW-0677">Repeat</keyword>
<dbReference type="AlphaFoldDB" id="A0ABD3NZZ0"/>
<dbReference type="PROSITE" id="PS50176">
    <property type="entry name" value="ARM_REPEAT"/>
    <property type="match status" value="1"/>
</dbReference>
<evidence type="ECO:0000313" key="4">
    <source>
        <dbReference type="EMBL" id="KAL3781118.1"/>
    </source>
</evidence>
<proteinExistence type="predicted"/>
<protein>
    <submittedName>
        <fullName evidence="4">Uncharacterized protein</fullName>
    </submittedName>
</protein>
<feature type="repeat" description="ARM" evidence="2">
    <location>
        <begin position="369"/>
        <end position="413"/>
    </location>
</feature>
<evidence type="ECO:0000256" key="1">
    <source>
        <dbReference type="ARBA" id="ARBA00022737"/>
    </source>
</evidence>
<dbReference type="SUPFAM" id="SSF48371">
    <property type="entry name" value="ARM repeat"/>
    <property type="match status" value="1"/>
</dbReference>
<feature type="region of interest" description="Disordered" evidence="3">
    <location>
        <begin position="132"/>
        <end position="162"/>
    </location>
</feature>
<keyword evidence="5" id="KW-1185">Reference proteome</keyword>
<dbReference type="InterPro" id="IPR000225">
    <property type="entry name" value="Armadillo"/>
</dbReference>
<sequence>MEDLDLDDLGDLDDLENLECDWENSFEHSLENFAYDPPAGDSHQNGTYTSSGAAVSQQLGIDPSASTPPQDSTSSNDAAQIRLDRERDGRCADCGAQTHEIQMDPSGNGRAVKIPLSVTGEVHRGRCLFCHPLPQNHRASTGSSSRQASQGRNKRQMDPAPTLDDLHELARNGRFEHANDTHEYNRLASSASVSSHTSNQSSYSQHSAPVNWGGNGGQPSQYQQQLLMQQQQIRNGFSQEVMDQYNQIQRQQQYADDAGSVYSQSSHASQASFHSNQSHQSHATYNSFMQHGQQHYGGLNNSINSQGQDFNPIIENILVQMQDDSLNFESVVHAMSQFPSHALIQENGCAILWVQTYNAEICRALTNVGGVNTILEAMRNHPHVARLQRAACEALRNMCGLPLNRQILLSQGGIAILVETMQRHADDAQIQRSGCTALASVAEGGMEYKIGVAESGGILAVMKAVESHPENDLVLRSAYQALRMLGYNPGAGGY</sequence>
<evidence type="ECO:0000256" key="3">
    <source>
        <dbReference type="SAM" id="MobiDB-lite"/>
    </source>
</evidence>
<comment type="caution">
    <text evidence="4">The sequence shown here is derived from an EMBL/GenBank/DDBJ whole genome shotgun (WGS) entry which is preliminary data.</text>
</comment>
<accession>A0ABD3NZZ0</accession>
<evidence type="ECO:0000256" key="2">
    <source>
        <dbReference type="PROSITE-ProRule" id="PRU00259"/>
    </source>
</evidence>
<dbReference type="PANTHER" id="PTHR22895">
    <property type="entry name" value="ARMADILLO REPEAT-CONTAINING PROTEIN 6"/>
    <property type="match status" value="1"/>
</dbReference>
<dbReference type="EMBL" id="JALLPJ020000860">
    <property type="protein sequence ID" value="KAL3781118.1"/>
    <property type="molecule type" value="Genomic_DNA"/>
</dbReference>
<dbReference type="Proteomes" id="UP001530400">
    <property type="component" value="Unassembled WGS sequence"/>
</dbReference>
<reference evidence="4 5" key="1">
    <citation type="submission" date="2024-10" db="EMBL/GenBank/DDBJ databases">
        <title>Updated reference genomes for cyclostephanoid diatoms.</title>
        <authorList>
            <person name="Roberts W.R."/>
            <person name="Alverson A.J."/>
        </authorList>
    </citation>
    <scope>NUCLEOTIDE SEQUENCE [LARGE SCALE GENOMIC DNA]</scope>
    <source>
        <strain evidence="4 5">AJA010-31</strain>
    </source>
</reference>
<name>A0ABD3NZZ0_9STRA</name>
<evidence type="ECO:0000313" key="5">
    <source>
        <dbReference type="Proteomes" id="UP001530400"/>
    </source>
</evidence>
<dbReference type="PANTHER" id="PTHR22895:SF0">
    <property type="entry name" value="ARMADILLO REPEAT-CONTAINING PROTEIN 6"/>
    <property type="match status" value="1"/>
</dbReference>
<feature type="compositionally biased region" description="Polar residues" evidence="3">
    <location>
        <begin position="137"/>
        <end position="151"/>
    </location>
</feature>
<organism evidence="4 5">
    <name type="scientific">Cyclotella atomus</name>
    <dbReference type="NCBI Taxonomy" id="382360"/>
    <lineage>
        <taxon>Eukaryota</taxon>
        <taxon>Sar</taxon>
        <taxon>Stramenopiles</taxon>
        <taxon>Ochrophyta</taxon>
        <taxon>Bacillariophyta</taxon>
        <taxon>Coscinodiscophyceae</taxon>
        <taxon>Thalassiosirophycidae</taxon>
        <taxon>Stephanodiscales</taxon>
        <taxon>Stephanodiscaceae</taxon>
        <taxon>Cyclotella</taxon>
    </lineage>
</organism>
<feature type="region of interest" description="Disordered" evidence="3">
    <location>
        <begin position="249"/>
        <end position="281"/>
    </location>
</feature>
<feature type="compositionally biased region" description="Polar residues" evidence="3">
    <location>
        <begin position="42"/>
        <end position="77"/>
    </location>
</feature>
<feature type="region of interest" description="Disordered" evidence="3">
    <location>
        <begin position="187"/>
        <end position="222"/>
    </location>
</feature>
<dbReference type="SMART" id="SM00185">
    <property type="entry name" value="ARM"/>
    <property type="match status" value="3"/>
</dbReference>
<feature type="compositionally biased region" description="Low complexity" evidence="3">
    <location>
        <begin position="188"/>
        <end position="207"/>
    </location>
</feature>
<feature type="region of interest" description="Disordered" evidence="3">
    <location>
        <begin position="32"/>
        <end position="77"/>
    </location>
</feature>
<gene>
    <name evidence="4" type="ORF">ACHAWO_013421</name>
</gene>
<dbReference type="InterPro" id="IPR016024">
    <property type="entry name" value="ARM-type_fold"/>
</dbReference>